<dbReference type="Pfam" id="PF01928">
    <property type="entry name" value="CYTH"/>
    <property type="match status" value="1"/>
</dbReference>
<feature type="domain" description="CYTH" evidence="1">
    <location>
        <begin position="1"/>
        <end position="197"/>
    </location>
</feature>
<proteinExistence type="predicted"/>
<evidence type="ECO:0000313" key="2">
    <source>
        <dbReference type="EMBL" id="PRX46532.1"/>
    </source>
</evidence>
<evidence type="ECO:0000313" key="3">
    <source>
        <dbReference type="Proteomes" id="UP000238362"/>
    </source>
</evidence>
<dbReference type="Proteomes" id="UP000238362">
    <property type="component" value="Unassembled WGS sequence"/>
</dbReference>
<evidence type="ECO:0000259" key="1">
    <source>
        <dbReference type="PROSITE" id="PS51707"/>
    </source>
</evidence>
<sequence length="201" mass="22396">MIERELKFELDLDRPVPRLDGVGPVARQGDPVKSVLEATYFDTADYRLTRARVTLRRRTGGHDAGWHLKLPRADGHRDEVTEPLGQPTEPVPGALRERIRHLAGEHELTPIARIRSTRYSYPLLDADDRPLATLTDDHVTAEASGEAAGLDTWREIEIELESAAGEDLLDVLGEASRHAGLQPAAWPSKLRRALRNRPGLD</sequence>
<accession>A0A2T0LSD1</accession>
<gene>
    <name evidence="2" type="ORF">B0I33_107109</name>
</gene>
<dbReference type="CDD" id="cd07374">
    <property type="entry name" value="CYTH-like_Pase"/>
    <property type="match status" value="1"/>
</dbReference>
<dbReference type="SMART" id="SM01118">
    <property type="entry name" value="CYTH"/>
    <property type="match status" value="1"/>
</dbReference>
<comment type="caution">
    <text evidence="2">The sequence shown here is derived from an EMBL/GenBank/DDBJ whole genome shotgun (WGS) entry which is preliminary data.</text>
</comment>
<dbReference type="RefSeq" id="WP_181193341.1">
    <property type="nucleotide sequence ID" value="NZ_PVNH01000007.1"/>
</dbReference>
<dbReference type="InterPro" id="IPR023577">
    <property type="entry name" value="CYTH_domain"/>
</dbReference>
<reference evidence="2 3" key="1">
    <citation type="submission" date="2018-03" db="EMBL/GenBank/DDBJ databases">
        <title>Genomic Encyclopedia of Type Strains, Phase III (KMG-III): the genomes of soil and plant-associated and newly described type strains.</title>
        <authorList>
            <person name="Whitman W."/>
        </authorList>
    </citation>
    <scope>NUCLEOTIDE SEQUENCE [LARGE SCALE GENOMIC DNA]</scope>
    <source>
        <strain evidence="2 3">CGMCC 4.7125</strain>
    </source>
</reference>
<dbReference type="AlphaFoldDB" id="A0A2T0LSD1"/>
<dbReference type="SUPFAM" id="SSF55154">
    <property type="entry name" value="CYTH-like phosphatases"/>
    <property type="match status" value="1"/>
</dbReference>
<dbReference type="EMBL" id="PVNH01000007">
    <property type="protein sequence ID" value="PRX46532.1"/>
    <property type="molecule type" value="Genomic_DNA"/>
</dbReference>
<organism evidence="2 3">
    <name type="scientific">Prauserella shujinwangii</name>
    <dbReference type="NCBI Taxonomy" id="1453103"/>
    <lineage>
        <taxon>Bacteria</taxon>
        <taxon>Bacillati</taxon>
        <taxon>Actinomycetota</taxon>
        <taxon>Actinomycetes</taxon>
        <taxon>Pseudonocardiales</taxon>
        <taxon>Pseudonocardiaceae</taxon>
        <taxon>Prauserella</taxon>
    </lineage>
</organism>
<name>A0A2T0LSD1_9PSEU</name>
<dbReference type="Gene3D" id="2.40.320.10">
    <property type="entry name" value="Hypothetical Protein Pfu-838710-001"/>
    <property type="match status" value="1"/>
</dbReference>
<keyword evidence="3" id="KW-1185">Reference proteome</keyword>
<dbReference type="InterPro" id="IPR033469">
    <property type="entry name" value="CYTH-like_dom_sf"/>
</dbReference>
<protein>
    <submittedName>
        <fullName evidence="2">CYTH domain-containing protein</fullName>
    </submittedName>
</protein>
<dbReference type="PROSITE" id="PS51707">
    <property type="entry name" value="CYTH"/>
    <property type="match status" value="1"/>
</dbReference>